<dbReference type="Pfam" id="PF13487">
    <property type="entry name" value="HD_5"/>
    <property type="match status" value="1"/>
</dbReference>
<organism evidence="2 3">
    <name type="scientific">Deinococcus radiotolerans</name>
    <dbReference type="NCBI Taxonomy" id="1309407"/>
    <lineage>
        <taxon>Bacteria</taxon>
        <taxon>Thermotogati</taxon>
        <taxon>Deinococcota</taxon>
        <taxon>Deinococci</taxon>
        <taxon>Deinococcales</taxon>
        <taxon>Deinococcaceae</taxon>
        <taxon>Deinococcus</taxon>
    </lineage>
</organism>
<sequence>MPVLQIAPHAESIAALLSTLNRALHLSSSDQTALHLAALLHDVGKRPLPQALLDKAGPLTPAERQLLKQHPEWALHGVQDSLKLPAPVRSAIAAHHERWDGRGYPRGLQGEEIPLLARIISVCDVYDALPSARPYKPAWSQTDTLAALRRGRGLAFDPVVLDAFLDLR</sequence>
<proteinExistence type="predicted"/>
<dbReference type="SUPFAM" id="SSF109604">
    <property type="entry name" value="HD-domain/PDEase-like"/>
    <property type="match status" value="1"/>
</dbReference>
<evidence type="ECO:0000313" key="2">
    <source>
        <dbReference type="EMBL" id="GGL19337.1"/>
    </source>
</evidence>
<keyword evidence="3" id="KW-1185">Reference proteome</keyword>
<dbReference type="CDD" id="cd00077">
    <property type="entry name" value="HDc"/>
    <property type="match status" value="1"/>
</dbReference>
<dbReference type="InterPro" id="IPR003607">
    <property type="entry name" value="HD/PDEase_dom"/>
</dbReference>
<name>A0ABQ2FRE9_9DEIO</name>
<dbReference type="PANTHER" id="PTHR45228">
    <property type="entry name" value="CYCLIC DI-GMP PHOSPHODIESTERASE TM_0186-RELATED"/>
    <property type="match status" value="1"/>
</dbReference>
<dbReference type="InterPro" id="IPR052020">
    <property type="entry name" value="Cyclic_di-GMP/3'3'-cGAMP_PDE"/>
</dbReference>
<feature type="domain" description="HD-GYP" evidence="1">
    <location>
        <begin position="1"/>
        <end position="168"/>
    </location>
</feature>
<gene>
    <name evidence="2" type="ORF">GCM10010844_42850</name>
</gene>
<accession>A0ABQ2FRE9</accession>
<dbReference type="PANTHER" id="PTHR45228:SF8">
    <property type="entry name" value="TWO-COMPONENT RESPONSE REGULATOR-RELATED"/>
    <property type="match status" value="1"/>
</dbReference>
<dbReference type="Proteomes" id="UP000604341">
    <property type="component" value="Unassembled WGS sequence"/>
</dbReference>
<dbReference type="PROSITE" id="PS51832">
    <property type="entry name" value="HD_GYP"/>
    <property type="match status" value="1"/>
</dbReference>
<dbReference type="Gene3D" id="1.10.3210.10">
    <property type="entry name" value="Hypothetical protein af1432"/>
    <property type="match status" value="1"/>
</dbReference>
<dbReference type="EMBL" id="BMPE01000032">
    <property type="protein sequence ID" value="GGL19337.1"/>
    <property type="molecule type" value="Genomic_DNA"/>
</dbReference>
<comment type="caution">
    <text evidence="2">The sequence shown here is derived from an EMBL/GenBank/DDBJ whole genome shotgun (WGS) entry which is preliminary data.</text>
</comment>
<evidence type="ECO:0000313" key="3">
    <source>
        <dbReference type="Proteomes" id="UP000604341"/>
    </source>
</evidence>
<evidence type="ECO:0000259" key="1">
    <source>
        <dbReference type="PROSITE" id="PS51832"/>
    </source>
</evidence>
<protein>
    <recommendedName>
        <fullName evidence="1">HD-GYP domain-containing protein</fullName>
    </recommendedName>
</protein>
<dbReference type="InterPro" id="IPR037522">
    <property type="entry name" value="HD_GYP_dom"/>
</dbReference>
<dbReference type="SMART" id="SM00471">
    <property type="entry name" value="HDc"/>
    <property type="match status" value="1"/>
</dbReference>
<reference evidence="3" key="1">
    <citation type="journal article" date="2019" name="Int. J. Syst. Evol. Microbiol.">
        <title>The Global Catalogue of Microorganisms (GCM) 10K type strain sequencing project: providing services to taxonomists for standard genome sequencing and annotation.</title>
        <authorList>
            <consortium name="The Broad Institute Genomics Platform"/>
            <consortium name="The Broad Institute Genome Sequencing Center for Infectious Disease"/>
            <person name="Wu L."/>
            <person name="Ma J."/>
        </authorList>
    </citation>
    <scope>NUCLEOTIDE SEQUENCE [LARGE SCALE GENOMIC DNA]</scope>
    <source>
        <strain evidence="3">JCM 19173</strain>
    </source>
</reference>
<dbReference type="RefSeq" id="WP_189071005.1">
    <property type="nucleotide sequence ID" value="NZ_BMPE01000032.1"/>
</dbReference>